<evidence type="ECO:0000313" key="1">
    <source>
        <dbReference type="EMBL" id="OGK23853.1"/>
    </source>
</evidence>
<evidence type="ECO:0000313" key="2">
    <source>
        <dbReference type="Proteomes" id="UP000177913"/>
    </source>
</evidence>
<dbReference type="Proteomes" id="UP000177913">
    <property type="component" value="Unassembled WGS sequence"/>
</dbReference>
<accession>A0A1F7GYC2</accession>
<comment type="caution">
    <text evidence="1">The sequence shown here is derived from an EMBL/GenBank/DDBJ whole genome shotgun (WGS) entry which is preliminary data.</text>
</comment>
<protein>
    <submittedName>
        <fullName evidence="1">Uncharacterized protein</fullName>
    </submittedName>
</protein>
<reference evidence="1 2" key="1">
    <citation type="journal article" date="2016" name="Nat. Commun.">
        <title>Thousands of microbial genomes shed light on interconnected biogeochemical processes in an aquifer system.</title>
        <authorList>
            <person name="Anantharaman K."/>
            <person name="Brown C.T."/>
            <person name="Hug L.A."/>
            <person name="Sharon I."/>
            <person name="Castelle C.J."/>
            <person name="Probst A.J."/>
            <person name="Thomas B.C."/>
            <person name="Singh A."/>
            <person name="Wilkins M.J."/>
            <person name="Karaoz U."/>
            <person name="Brodie E.L."/>
            <person name="Williams K.H."/>
            <person name="Hubbard S.S."/>
            <person name="Banfield J.F."/>
        </authorList>
    </citation>
    <scope>NUCLEOTIDE SEQUENCE [LARGE SCALE GENOMIC DNA]</scope>
</reference>
<dbReference type="AlphaFoldDB" id="A0A1F7GYC2"/>
<name>A0A1F7GYC2_9BACT</name>
<proteinExistence type="predicted"/>
<dbReference type="EMBL" id="MFZO01000042">
    <property type="protein sequence ID" value="OGK23853.1"/>
    <property type="molecule type" value="Genomic_DNA"/>
</dbReference>
<gene>
    <name evidence="1" type="ORF">A3C25_04525</name>
</gene>
<organism evidence="1 2">
    <name type="scientific">Candidatus Roizmanbacteria bacterium RIFCSPHIGHO2_02_FULL_38_11</name>
    <dbReference type="NCBI Taxonomy" id="1802039"/>
    <lineage>
        <taxon>Bacteria</taxon>
        <taxon>Candidatus Roizmaniibacteriota</taxon>
    </lineage>
</organism>
<sequence length="84" mass="9765">MLENVIFTILNINKMESEELKRGQLYIECSLHGIVIVDRSRVKYGSQNYVATLRRLRQEYQLINGEYMEATCPTCQSSFTVKEA</sequence>